<dbReference type="InterPro" id="IPR005545">
    <property type="entry name" value="YCII"/>
</dbReference>
<dbReference type="AlphaFoldDB" id="A0A0H3AA48"/>
<dbReference type="InterPro" id="IPR011008">
    <property type="entry name" value="Dimeric_a/b-barrel"/>
</dbReference>
<reference evidence="4" key="1">
    <citation type="journal article" date="2009" name="Environ. Microbiol.">
        <title>Contribution of mobile genetic elements to Desulfovibrio vulgaris genome plasticity.</title>
        <authorList>
            <person name="Walker C.B."/>
            <person name="Stolyar S."/>
            <person name="Chivian D."/>
            <person name="Pinel N."/>
            <person name="Gabster J.A."/>
            <person name="Dehal P.S."/>
            <person name="He Z."/>
            <person name="Yang Z.K."/>
            <person name="Yen H.C."/>
            <person name="Zhou J."/>
            <person name="Wall J.D."/>
            <person name="Hazen T.C."/>
            <person name="Arkin A.P."/>
            <person name="Stahl D.A."/>
        </authorList>
    </citation>
    <scope>NUCLEOTIDE SEQUENCE [LARGE SCALE GENOMIC DNA]</scope>
    <source>
        <strain evidence="4">DP4</strain>
    </source>
</reference>
<dbReference type="RefSeq" id="WP_010937746.1">
    <property type="nucleotide sequence ID" value="NC_008751.1"/>
</dbReference>
<dbReference type="HOGENOM" id="CLU_110355_6_1_7"/>
<evidence type="ECO:0000259" key="2">
    <source>
        <dbReference type="Pfam" id="PF03795"/>
    </source>
</evidence>
<organism evidence="3 4">
    <name type="scientific">Nitratidesulfovibrio vulgaris (strain DP4)</name>
    <name type="common">Desulfovibrio vulgaris</name>
    <dbReference type="NCBI Taxonomy" id="391774"/>
    <lineage>
        <taxon>Bacteria</taxon>
        <taxon>Pseudomonadati</taxon>
        <taxon>Thermodesulfobacteriota</taxon>
        <taxon>Desulfovibrionia</taxon>
        <taxon>Desulfovibrionales</taxon>
        <taxon>Desulfovibrionaceae</taxon>
        <taxon>Nitratidesulfovibrio</taxon>
    </lineage>
</organism>
<dbReference type="Proteomes" id="UP000009173">
    <property type="component" value="Chromosome"/>
</dbReference>
<evidence type="ECO:0000256" key="1">
    <source>
        <dbReference type="ARBA" id="ARBA00007689"/>
    </source>
</evidence>
<gene>
    <name evidence="3" type="ordered locus">Dvul_2497</name>
</gene>
<evidence type="ECO:0000313" key="4">
    <source>
        <dbReference type="Proteomes" id="UP000009173"/>
    </source>
</evidence>
<dbReference type="Gene3D" id="3.30.70.1060">
    <property type="entry name" value="Dimeric alpha+beta barrel"/>
    <property type="match status" value="1"/>
</dbReference>
<accession>A0A0H3AA48</accession>
<sequence length="96" mass="10464">MFLVLVHYTKPLSDIDALRPAHMAFLDEHFAKGTFLFSGPRDPRVGGVIAATCPDEPTLRALLAEDPFARAGAATYEVIRLAVNKAAPDLARLRDC</sequence>
<dbReference type="KEGG" id="dvl:Dvul_2497"/>
<dbReference type="SUPFAM" id="SSF54909">
    <property type="entry name" value="Dimeric alpha+beta barrel"/>
    <property type="match status" value="1"/>
</dbReference>
<name>A0A0H3AA48_NITV4</name>
<feature type="domain" description="YCII-related" evidence="2">
    <location>
        <begin position="1"/>
        <end position="80"/>
    </location>
</feature>
<dbReference type="PANTHER" id="PTHR37828:SF1">
    <property type="entry name" value="YCII-RELATED DOMAIN-CONTAINING PROTEIN"/>
    <property type="match status" value="1"/>
</dbReference>
<dbReference type="PANTHER" id="PTHR37828">
    <property type="entry name" value="GSR2449 PROTEIN"/>
    <property type="match status" value="1"/>
</dbReference>
<protein>
    <submittedName>
        <fullName evidence="3">YCII-related protein</fullName>
    </submittedName>
</protein>
<dbReference type="Pfam" id="PF03795">
    <property type="entry name" value="YCII"/>
    <property type="match status" value="1"/>
</dbReference>
<evidence type="ECO:0000313" key="3">
    <source>
        <dbReference type="EMBL" id="ABM29513.1"/>
    </source>
</evidence>
<proteinExistence type="inferred from homology"/>
<dbReference type="EMBL" id="CP000527">
    <property type="protein sequence ID" value="ABM29513.1"/>
    <property type="molecule type" value="Genomic_DNA"/>
</dbReference>
<comment type="similarity">
    <text evidence="1">Belongs to the YciI family.</text>
</comment>